<keyword evidence="1" id="KW-0808">Transferase</keyword>
<reference evidence="5" key="1">
    <citation type="journal article" date="2019" name="Int. J. Syst. Evol. Microbiol.">
        <title>The Global Catalogue of Microorganisms (GCM) 10K type strain sequencing project: providing services to taxonomists for standard genome sequencing and annotation.</title>
        <authorList>
            <consortium name="The Broad Institute Genomics Platform"/>
            <consortium name="The Broad Institute Genome Sequencing Center for Infectious Disease"/>
            <person name="Wu L."/>
            <person name="Ma J."/>
        </authorList>
    </citation>
    <scope>NUCLEOTIDE SEQUENCE [LARGE SCALE GENOMIC DNA]</scope>
    <source>
        <strain evidence="5">JCM 16022</strain>
    </source>
</reference>
<dbReference type="SMART" id="SM00563">
    <property type="entry name" value="PlsC"/>
    <property type="match status" value="1"/>
</dbReference>
<dbReference type="Proteomes" id="UP001501771">
    <property type="component" value="Unassembled WGS sequence"/>
</dbReference>
<sequence length="281" mass="30875">MALGRAPFARARPPAAVRLMSLWYRLTIAVGRLAMRVLGVTTRWTGEHHLPVSGPVLLASVHVSYPDFLFVGKAALARDRAVRFMCRHDVWHVPLVRRAMDSMRHVPVDRRAPAAAYLRARRLLAEGEAVCVFPEAGISHSFTVRALMRGAAALARETGVPVVPVVVWGSQRIFTVGRDGRRPRPDLRRGRTVDVRFGPPTTVPPDADLVAATEALGHTLTAMLESVQRLPEHRPRDGEHAPWYPAHLGGHAPDRRAALALDDVPRSAVRPTWGPSADPLP</sequence>
<dbReference type="InterPro" id="IPR002123">
    <property type="entry name" value="Plipid/glycerol_acylTrfase"/>
</dbReference>
<comment type="caution">
    <text evidence="4">The sequence shown here is derived from an EMBL/GenBank/DDBJ whole genome shotgun (WGS) entry which is preliminary data.</text>
</comment>
<dbReference type="Pfam" id="PF01553">
    <property type="entry name" value="Acyltransferase"/>
    <property type="match status" value="1"/>
</dbReference>
<name>A0ABP5LJQ5_9ACTN</name>
<keyword evidence="2 4" id="KW-0012">Acyltransferase</keyword>
<evidence type="ECO:0000259" key="3">
    <source>
        <dbReference type="SMART" id="SM00563"/>
    </source>
</evidence>
<dbReference type="SUPFAM" id="SSF69593">
    <property type="entry name" value="Glycerol-3-phosphate (1)-acyltransferase"/>
    <property type="match status" value="1"/>
</dbReference>
<proteinExistence type="predicted"/>
<dbReference type="PANTHER" id="PTHR10434:SF55">
    <property type="entry name" value="POSSIBLE ACYLTRANSFERASE"/>
    <property type="match status" value="1"/>
</dbReference>
<organism evidence="4 5">
    <name type="scientific">Nocardioides koreensis</name>
    <dbReference type="NCBI Taxonomy" id="433651"/>
    <lineage>
        <taxon>Bacteria</taxon>
        <taxon>Bacillati</taxon>
        <taxon>Actinomycetota</taxon>
        <taxon>Actinomycetes</taxon>
        <taxon>Propionibacteriales</taxon>
        <taxon>Nocardioidaceae</taxon>
        <taxon>Nocardioides</taxon>
    </lineage>
</organism>
<dbReference type="CDD" id="cd07989">
    <property type="entry name" value="LPLAT_AGPAT-like"/>
    <property type="match status" value="1"/>
</dbReference>
<protein>
    <submittedName>
        <fullName evidence="4">Lysophospholipid acyltransferase family protein</fullName>
    </submittedName>
</protein>
<evidence type="ECO:0000256" key="2">
    <source>
        <dbReference type="ARBA" id="ARBA00023315"/>
    </source>
</evidence>
<accession>A0ABP5LJQ5</accession>
<evidence type="ECO:0000313" key="4">
    <source>
        <dbReference type="EMBL" id="GAA2146300.1"/>
    </source>
</evidence>
<feature type="domain" description="Phospholipid/glycerol acyltransferase" evidence="3">
    <location>
        <begin position="56"/>
        <end position="170"/>
    </location>
</feature>
<evidence type="ECO:0000256" key="1">
    <source>
        <dbReference type="ARBA" id="ARBA00022679"/>
    </source>
</evidence>
<dbReference type="EMBL" id="BAAAQR010000006">
    <property type="protein sequence ID" value="GAA2146300.1"/>
    <property type="molecule type" value="Genomic_DNA"/>
</dbReference>
<dbReference type="GO" id="GO:0016746">
    <property type="term" value="F:acyltransferase activity"/>
    <property type="evidence" value="ECO:0007669"/>
    <property type="project" value="UniProtKB-KW"/>
</dbReference>
<keyword evidence="5" id="KW-1185">Reference proteome</keyword>
<gene>
    <name evidence="4" type="ORF">GCM10009844_22200</name>
</gene>
<dbReference type="PANTHER" id="PTHR10434">
    <property type="entry name" value="1-ACYL-SN-GLYCEROL-3-PHOSPHATE ACYLTRANSFERASE"/>
    <property type="match status" value="1"/>
</dbReference>
<evidence type="ECO:0000313" key="5">
    <source>
        <dbReference type="Proteomes" id="UP001501771"/>
    </source>
</evidence>